<name>A0A4S3TG11_9EURY</name>
<dbReference type="Gene3D" id="3.50.50.60">
    <property type="entry name" value="FAD/NAD(P)-binding domain"/>
    <property type="match status" value="1"/>
</dbReference>
<dbReference type="Pfam" id="PF01593">
    <property type="entry name" value="Amino_oxidase"/>
    <property type="match status" value="1"/>
</dbReference>
<gene>
    <name evidence="2" type="ORF">D8Y22_20330</name>
</gene>
<reference evidence="2 3" key="1">
    <citation type="submission" date="2018-10" db="EMBL/GenBank/DDBJ databases">
        <title>Natronolimnobius sp. XQ-INN 246 isolated from Inner Mongolia Autonomous Region of China.</title>
        <authorList>
            <person name="Xue Q."/>
        </authorList>
    </citation>
    <scope>NUCLEOTIDE SEQUENCE [LARGE SCALE GENOMIC DNA]</scope>
    <source>
        <strain evidence="2 3">XQ-INN 246</strain>
    </source>
</reference>
<dbReference type="InterPro" id="IPR002937">
    <property type="entry name" value="Amino_oxidase"/>
</dbReference>
<sequence>MTSRPRVAVVGAGLAGLVAARHLAGGGLEVEVLERRATVGGRVRTLERDGYRFDRGFQVLFTAYPAVRRELDLEALSLRRFAPGAVIAGPNRRSTLGDPLGDPAALPATLASRNATLGDKLRVARLQFELRRRPLETVFDRPDESIAASLRSRGFSERFLSTFVAPFYGGITLDRSLSTSKRVFEYTFGALATGDIAVPAAGMGAIPAQLADHARDVGATLETGATVESVVDGGDDEVTIETGDGSETVDAVVVATDPPTASRLTDVDAIPTDGRGCVTQYYRLAGDIDLETGRRLLLNAAESGPNHVVPLSQVAPEYVPGDATVLSATYLGIPDADDETLAERTRRTLASWYPEPVVDEFELLHTDRIPFAQFAQPPGIHDRLPDARDPSGAVYLAGDYTRWSSIQGAMASGRDAAQAVIEDCSE</sequence>
<accession>A0A4S3TG11</accession>
<dbReference type="EMBL" id="RBZW01000076">
    <property type="protein sequence ID" value="THE62811.1"/>
    <property type="molecule type" value="Genomic_DNA"/>
</dbReference>
<proteinExistence type="predicted"/>
<keyword evidence="3" id="KW-1185">Reference proteome</keyword>
<dbReference type="SUPFAM" id="SSF51905">
    <property type="entry name" value="FAD/NAD(P)-binding domain"/>
    <property type="match status" value="1"/>
</dbReference>
<feature type="domain" description="Amine oxidase" evidence="1">
    <location>
        <begin position="14"/>
        <end position="421"/>
    </location>
</feature>
<dbReference type="PANTHER" id="PTHR42841">
    <property type="entry name" value="AMINE OXIDASE"/>
    <property type="match status" value="1"/>
</dbReference>
<evidence type="ECO:0000313" key="3">
    <source>
        <dbReference type="Proteomes" id="UP000318864"/>
    </source>
</evidence>
<dbReference type="AlphaFoldDB" id="A0A4S3TG11"/>
<evidence type="ECO:0000313" key="2">
    <source>
        <dbReference type="EMBL" id="THE62811.1"/>
    </source>
</evidence>
<comment type="caution">
    <text evidence="2">The sequence shown here is derived from an EMBL/GenBank/DDBJ whole genome shotgun (WGS) entry which is preliminary data.</text>
</comment>
<dbReference type="PRINTS" id="PR00419">
    <property type="entry name" value="ADXRDTASE"/>
</dbReference>
<dbReference type="GO" id="GO:0016491">
    <property type="term" value="F:oxidoreductase activity"/>
    <property type="evidence" value="ECO:0007669"/>
    <property type="project" value="InterPro"/>
</dbReference>
<organism evidence="2 3">
    <name type="scientific">Salinadaptatus halalkaliphilus</name>
    <dbReference type="NCBI Taxonomy" id="2419781"/>
    <lineage>
        <taxon>Archaea</taxon>
        <taxon>Methanobacteriati</taxon>
        <taxon>Methanobacteriota</taxon>
        <taxon>Stenosarchaea group</taxon>
        <taxon>Halobacteria</taxon>
        <taxon>Halobacteriales</taxon>
        <taxon>Natrialbaceae</taxon>
        <taxon>Salinadaptatus</taxon>
    </lineage>
</organism>
<evidence type="ECO:0000259" key="1">
    <source>
        <dbReference type="Pfam" id="PF01593"/>
    </source>
</evidence>
<protein>
    <submittedName>
        <fullName evidence="2">NAD(P)/FAD-dependent oxidoreductase</fullName>
    </submittedName>
</protein>
<dbReference type="OrthoDB" id="202781at2157"/>
<dbReference type="RefSeq" id="WP_141466444.1">
    <property type="nucleotide sequence ID" value="NZ_RBZW01000076.1"/>
</dbReference>
<dbReference type="InterPro" id="IPR036188">
    <property type="entry name" value="FAD/NAD-bd_sf"/>
</dbReference>
<dbReference type="Proteomes" id="UP000318864">
    <property type="component" value="Unassembled WGS sequence"/>
</dbReference>